<protein>
    <submittedName>
        <fullName evidence="1">Uncharacterized protein</fullName>
    </submittedName>
</protein>
<keyword evidence="2" id="KW-1185">Reference proteome</keyword>
<accession>A0ABR2T961</accession>
<name>A0ABR2T961_9ROSI</name>
<dbReference type="EMBL" id="JBBPBN010000007">
    <property type="protein sequence ID" value="KAK9033902.1"/>
    <property type="molecule type" value="Genomic_DNA"/>
</dbReference>
<reference evidence="1 2" key="1">
    <citation type="journal article" date="2024" name="G3 (Bethesda)">
        <title>Genome assembly of Hibiscus sabdariffa L. provides insights into metabolisms of medicinal natural products.</title>
        <authorList>
            <person name="Kim T."/>
        </authorList>
    </citation>
    <scope>NUCLEOTIDE SEQUENCE [LARGE SCALE GENOMIC DNA]</scope>
    <source>
        <strain evidence="1">TK-2024</strain>
        <tissue evidence="1">Old leaves</tissue>
    </source>
</reference>
<gene>
    <name evidence="1" type="ORF">V6N11_050083</name>
</gene>
<evidence type="ECO:0000313" key="1">
    <source>
        <dbReference type="EMBL" id="KAK9033902.1"/>
    </source>
</evidence>
<evidence type="ECO:0000313" key="2">
    <source>
        <dbReference type="Proteomes" id="UP001396334"/>
    </source>
</evidence>
<sequence length="277" mass="30608">MIRWFVWWSRVADYIPDYEAFQPDGGPLHGAITLTCPGSLQDPKCDEGNVYKFVYNGIMVFLKSDDRLHHGAIMAAPTDKALSRGTNFDGHDGWNFVGDNLRQEMTLWAGNLEKKFTPRFWTHASLVARWCSYALHSKIEPLVPPLGDHKSSDAQGLSCGCSVNITISGYYRPDRDRGCNVDLPGSGKCGSERDCGCSVNLWAGTLVKLRILRPGSNGTHLAMWCSCNTSPEIESLEPPLGYIKIIDGAGLSCGISHDTRQEFEPLEPPLGYNNPID</sequence>
<proteinExistence type="predicted"/>
<comment type="caution">
    <text evidence="1">The sequence shown here is derived from an EMBL/GenBank/DDBJ whole genome shotgun (WGS) entry which is preliminary data.</text>
</comment>
<dbReference type="Proteomes" id="UP001396334">
    <property type="component" value="Unassembled WGS sequence"/>
</dbReference>
<organism evidence="1 2">
    <name type="scientific">Hibiscus sabdariffa</name>
    <name type="common">roselle</name>
    <dbReference type="NCBI Taxonomy" id="183260"/>
    <lineage>
        <taxon>Eukaryota</taxon>
        <taxon>Viridiplantae</taxon>
        <taxon>Streptophyta</taxon>
        <taxon>Embryophyta</taxon>
        <taxon>Tracheophyta</taxon>
        <taxon>Spermatophyta</taxon>
        <taxon>Magnoliopsida</taxon>
        <taxon>eudicotyledons</taxon>
        <taxon>Gunneridae</taxon>
        <taxon>Pentapetalae</taxon>
        <taxon>rosids</taxon>
        <taxon>malvids</taxon>
        <taxon>Malvales</taxon>
        <taxon>Malvaceae</taxon>
        <taxon>Malvoideae</taxon>
        <taxon>Hibiscus</taxon>
    </lineage>
</organism>